<accession>A0AAV5KQ46</accession>
<gene>
    <name evidence="1" type="ORF">SLEP1_g35966</name>
</gene>
<keyword evidence="2" id="KW-1185">Reference proteome</keyword>
<dbReference type="EMBL" id="BPVZ01000073">
    <property type="protein sequence ID" value="GKV26718.1"/>
    <property type="molecule type" value="Genomic_DNA"/>
</dbReference>
<evidence type="ECO:0000313" key="2">
    <source>
        <dbReference type="Proteomes" id="UP001054252"/>
    </source>
</evidence>
<comment type="caution">
    <text evidence="1">The sequence shown here is derived from an EMBL/GenBank/DDBJ whole genome shotgun (WGS) entry which is preliminary data.</text>
</comment>
<sequence length="108" mass="12259">MDGNGMARRSVMTTEHNLERFSTLHFWRLSLAKKNPYHPMITEFAGFPALFTNTARFPYRSPDFLSAFALFISGLASEVARLRIGRFSSCFLRVCHLLISIGHEFAAS</sequence>
<dbReference type="Proteomes" id="UP001054252">
    <property type="component" value="Unassembled WGS sequence"/>
</dbReference>
<evidence type="ECO:0000313" key="1">
    <source>
        <dbReference type="EMBL" id="GKV26718.1"/>
    </source>
</evidence>
<reference evidence="1 2" key="1">
    <citation type="journal article" date="2021" name="Commun. Biol.">
        <title>The genome of Shorea leprosula (Dipterocarpaceae) highlights the ecological relevance of drought in aseasonal tropical rainforests.</title>
        <authorList>
            <person name="Ng K.K.S."/>
            <person name="Kobayashi M.J."/>
            <person name="Fawcett J.A."/>
            <person name="Hatakeyama M."/>
            <person name="Paape T."/>
            <person name="Ng C.H."/>
            <person name="Ang C.C."/>
            <person name="Tnah L.H."/>
            <person name="Lee C.T."/>
            <person name="Nishiyama T."/>
            <person name="Sese J."/>
            <person name="O'Brien M.J."/>
            <person name="Copetti D."/>
            <person name="Mohd Noor M.I."/>
            <person name="Ong R.C."/>
            <person name="Putra M."/>
            <person name="Sireger I.Z."/>
            <person name="Indrioko S."/>
            <person name="Kosugi Y."/>
            <person name="Izuno A."/>
            <person name="Isagi Y."/>
            <person name="Lee S.L."/>
            <person name="Shimizu K.K."/>
        </authorList>
    </citation>
    <scope>NUCLEOTIDE SEQUENCE [LARGE SCALE GENOMIC DNA]</scope>
    <source>
        <strain evidence="1">214</strain>
    </source>
</reference>
<dbReference type="AlphaFoldDB" id="A0AAV5KQ46"/>
<organism evidence="1 2">
    <name type="scientific">Rubroshorea leprosula</name>
    <dbReference type="NCBI Taxonomy" id="152421"/>
    <lineage>
        <taxon>Eukaryota</taxon>
        <taxon>Viridiplantae</taxon>
        <taxon>Streptophyta</taxon>
        <taxon>Embryophyta</taxon>
        <taxon>Tracheophyta</taxon>
        <taxon>Spermatophyta</taxon>
        <taxon>Magnoliopsida</taxon>
        <taxon>eudicotyledons</taxon>
        <taxon>Gunneridae</taxon>
        <taxon>Pentapetalae</taxon>
        <taxon>rosids</taxon>
        <taxon>malvids</taxon>
        <taxon>Malvales</taxon>
        <taxon>Dipterocarpaceae</taxon>
        <taxon>Rubroshorea</taxon>
    </lineage>
</organism>
<name>A0AAV5KQ46_9ROSI</name>
<protein>
    <submittedName>
        <fullName evidence="1">Uncharacterized protein</fullName>
    </submittedName>
</protein>
<proteinExistence type="predicted"/>